<dbReference type="Proteomes" id="UP000185426">
    <property type="component" value="Chromosome"/>
</dbReference>
<feature type="chain" id="PRO_5039134303" evidence="2">
    <location>
        <begin position="32"/>
        <end position="182"/>
    </location>
</feature>
<protein>
    <submittedName>
        <fullName evidence="3">Uncharacterized protein</fullName>
    </submittedName>
</protein>
<dbReference type="EMBL" id="CP015607">
    <property type="protein sequence ID" value="APT45668.1"/>
    <property type="molecule type" value="Genomic_DNA"/>
</dbReference>
<dbReference type="AlphaFoldDB" id="A0A1L6ZGN2"/>
<feature type="signal peptide" evidence="2">
    <location>
        <begin position="1"/>
        <end position="31"/>
    </location>
</feature>
<gene>
    <name evidence="3" type="ORF">BSA145_07015</name>
</gene>
<organism evidence="3 4">
    <name type="scientific">Bacillus safensis</name>
    <dbReference type="NCBI Taxonomy" id="561879"/>
    <lineage>
        <taxon>Bacteria</taxon>
        <taxon>Bacillati</taxon>
        <taxon>Bacillota</taxon>
        <taxon>Bacilli</taxon>
        <taxon>Bacillales</taxon>
        <taxon>Bacillaceae</taxon>
        <taxon>Bacillus</taxon>
    </lineage>
</organism>
<proteinExistence type="predicted"/>
<evidence type="ECO:0000256" key="2">
    <source>
        <dbReference type="SAM" id="SignalP"/>
    </source>
</evidence>
<feature type="transmembrane region" description="Helical" evidence="1">
    <location>
        <begin position="151"/>
        <end position="172"/>
    </location>
</feature>
<keyword evidence="1" id="KW-1133">Transmembrane helix</keyword>
<feature type="transmembrane region" description="Helical" evidence="1">
    <location>
        <begin position="121"/>
        <end position="139"/>
    </location>
</feature>
<dbReference type="RefSeq" id="WP_075622014.1">
    <property type="nucleotide sequence ID" value="NZ_CP015607.1"/>
</dbReference>
<keyword evidence="1" id="KW-0812">Transmembrane</keyword>
<keyword evidence="1" id="KW-0472">Membrane</keyword>
<reference evidence="3 4" key="1">
    <citation type="submission" date="2016-05" db="EMBL/GenBank/DDBJ databases">
        <title>Complete Genome and Methylome Analysis of Psychrotrophic Bacterial Isolates from Antarctic Lake Untersee.</title>
        <authorList>
            <person name="Fomenkov A."/>
            <person name="Akimov V.N."/>
            <person name="Vasilyeva L.V."/>
            <person name="Andersen D."/>
            <person name="Vincze T."/>
            <person name="Roberts R.J."/>
        </authorList>
    </citation>
    <scope>NUCLEOTIDE SEQUENCE [LARGE SCALE GENOMIC DNA]</scope>
    <source>
        <strain evidence="3 4">U14-5</strain>
    </source>
</reference>
<evidence type="ECO:0000313" key="4">
    <source>
        <dbReference type="Proteomes" id="UP000185426"/>
    </source>
</evidence>
<evidence type="ECO:0000313" key="3">
    <source>
        <dbReference type="EMBL" id="APT45668.1"/>
    </source>
</evidence>
<evidence type="ECO:0000256" key="1">
    <source>
        <dbReference type="SAM" id="Phobius"/>
    </source>
</evidence>
<name>A0A1L6ZGN2_BACIA</name>
<sequence>MRNKLFFKKTTFIMIALFLGFSVIASPIAAAKTNSNEESVNLLAKDLKFLMETASIYDQNNQLVGFNFEKLRERFGDTKEFTILENEIKQSGIQSEKSSDLKTQDAKGTWGDCMIDSLKDHFGVAMIEVALTGGLWSYLEKKAYKEAAKLLLKIGIGGNVIGLVAFLTWYSAKCMEGRGPWA</sequence>
<accession>A0A1L6ZGN2</accession>
<keyword evidence="2" id="KW-0732">Signal</keyword>